<name>A0A915I735_ROMCU</name>
<evidence type="ECO:0000259" key="3">
    <source>
        <dbReference type="PROSITE" id="PS50157"/>
    </source>
</evidence>
<keyword evidence="1" id="KW-0479">Metal-binding</keyword>
<evidence type="ECO:0000313" key="5">
    <source>
        <dbReference type="WBParaSite" id="nRc.2.0.1.t09953-RA"/>
    </source>
</evidence>
<feature type="domain" description="C2H2-type" evidence="3">
    <location>
        <begin position="143"/>
        <end position="172"/>
    </location>
</feature>
<evidence type="ECO:0000256" key="1">
    <source>
        <dbReference type="PROSITE-ProRule" id="PRU00042"/>
    </source>
</evidence>
<keyword evidence="1" id="KW-0862">Zinc</keyword>
<feature type="region of interest" description="Disordered" evidence="2">
    <location>
        <begin position="205"/>
        <end position="256"/>
    </location>
</feature>
<dbReference type="PROSITE" id="PS00028">
    <property type="entry name" value="ZINC_FINGER_C2H2_1"/>
    <property type="match status" value="1"/>
</dbReference>
<keyword evidence="4" id="KW-1185">Reference proteome</keyword>
<feature type="compositionally biased region" description="Low complexity" evidence="2">
    <location>
        <begin position="231"/>
        <end position="255"/>
    </location>
</feature>
<dbReference type="Proteomes" id="UP000887565">
    <property type="component" value="Unplaced"/>
</dbReference>
<accession>A0A915I735</accession>
<feature type="compositionally biased region" description="Gly residues" evidence="2">
    <location>
        <begin position="168"/>
        <end position="184"/>
    </location>
</feature>
<proteinExistence type="predicted"/>
<dbReference type="GO" id="GO:0008270">
    <property type="term" value="F:zinc ion binding"/>
    <property type="evidence" value="ECO:0007669"/>
    <property type="project" value="UniProtKB-KW"/>
</dbReference>
<keyword evidence="1" id="KW-0863">Zinc-finger</keyword>
<dbReference type="AlphaFoldDB" id="A0A915I735"/>
<evidence type="ECO:0000313" key="4">
    <source>
        <dbReference type="Proteomes" id="UP000887565"/>
    </source>
</evidence>
<protein>
    <submittedName>
        <fullName evidence="5">C2H2-type domain-containing protein</fullName>
    </submittedName>
</protein>
<sequence length="329" mass="34578">MFAGAKKPRHGTNLQNFGGSQQQQHFSQAFQHGTSNLNGPAIIFGNEICDEETVSISNESLSSDSASVLEEPGSNTVVSMNSNAYGSSFHRFTVPANVPDSRFSQTIGMARKRYKNFAGSPSSRFHTKIGHPGPAGINYTKSYKCTSCDKTYKTVSGLHNHQMQCSHHGGGPSQSLSGSGGGGSLSSASSTNAAVSGILAQVAKQQQQQMSAGGGGGGSSSSSAFPRFHQHSTQSMQQQQQHRPNFSQQQHQQQQRIFKNSTMGQNQVNNMGAGPMTLITARNTTMKSGTAIRVSPAPSPSMMKYGSGGQGGATSSMSPLSIIPGVGIQ</sequence>
<reference evidence="5" key="1">
    <citation type="submission" date="2022-11" db="UniProtKB">
        <authorList>
            <consortium name="WormBaseParasite"/>
        </authorList>
    </citation>
    <scope>IDENTIFICATION</scope>
</reference>
<organism evidence="4 5">
    <name type="scientific">Romanomermis culicivorax</name>
    <name type="common">Nematode worm</name>
    <dbReference type="NCBI Taxonomy" id="13658"/>
    <lineage>
        <taxon>Eukaryota</taxon>
        <taxon>Metazoa</taxon>
        <taxon>Ecdysozoa</taxon>
        <taxon>Nematoda</taxon>
        <taxon>Enoplea</taxon>
        <taxon>Dorylaimia</taxon>
        <taxon>Mermithida</taxon>
        <taxon>Mermithoidea</taxon>
        <taxon>Mermithidae</taxon>
        <taxon>Romanomermis</taxon>
    </lineage>
</organism>
<dbReference type="SUPFAM" id="SSF57667">
    <property type="entry name" value="beta-beta-alpha zinc fingers"/>
    <property type="match status" value="1"/>
</dbReference>
<dbReference type="InterPro" id="IPR013087">
    <property type="entry name" value="Znf_C2H2_type"/>
</dbReference>
<dbReference type="PROSITE" id="PS50157">
    <property type="entry name" value="ZINC_FINGER_C2H2_2"/>
    <property type="match status" value="1"/>
</dbReference>
<feature type="region of interest" description="Disordered" evidence="2">
    <location>
        <begin position="293"/>
        <end position="318"/>
    </location>
</feature>
<dbReference type="InterPro" id="IPR036236">
    <property type="entry name" value="Znf_C2H2_sf"/>
</dbReference>
<dbReference type="WBParaSite" id="nRc.2.0.1.t09953-RA">
    <property type="protein sequence ID" value="nRc.2.0.1.t09953-RA"/>
    <property type="gene ID" value="nRc.2.0.1.g09953"/>
</dbReference>
<feature type="region of interest" description="Disordered" evidence="2">
    <location>
        <begin position="163"/>
        <end position="190"/>
    </location>
</feature>
<evidence type="ECO:0000256" key="2">
    <source>
        <dbReference type="SAM" id="MobiDB-lite"/>
    </source>
</evidence>